<proteinExistence type="predicted"/>
<name>A0A7J0FK93_9ERIC</name>
<evidence type="ECO:0000313" key="2">
    <source>
        <dbReference type="EMBL" id="GFY99115.1"/>
    </source>
</evidence>
<evidence type="ECO:0000256" key="1">
    <source>
        <dbReference type="SAM" id="MobiDB-lite"/>
    </source>
</evidence>
<sequence>MRNRSILVQNEKENQPREAEVIERKIDVHGGKKKTVRFRFNEEDGSDKERNGYSKNGAVRIRVVVTRREVDSDFEETSDERTNRGWRPALESIPEDH</sequence>
<reference evidence="2 3" key="1">
    <citation type="submission" date="2019-07" db="EMBL/GenBank/DDBJ databases">
        <title>De Novo Assembly of kiwifruit Actinidia rufa.</title>
        <authorList>
            <person name="Sugita-Konishi S."/>
            <person name="Sato K."/>
            <person name="Mori E."/>
            <person name="Abe Y."/>
            <person name="Kisaki G."/>
            <person name="Hamano K."/>
            <person name="Suezawa K."/>
            <person name="Otani M."/>
            <person name="Fukuda T."/>
            <person name="Manabe T."/>
            <person name="Gomi K."/>
            <person name="Tabuchi M."/>
            <person name="Akimitsu K."/>
            <person name="Kataoka I."/>
        </authorList>
    </citation>
    <scope>NUCLEOTIDE SEQUENCE [LARGE SCALE GENOMIC DNA]</scope>
    <source>
        <strain evidence="3">cv. Fuchu</strain>
    </source>
</reference>
<comment type="caution">
    <text evidence="2">The sequence shown here is derived from an EMBL/GenBank/DDBJ whole genome shotgun (WGS) entry which is preliminary data.</text>
</comment>
<gene>
    <name evidence="2" type="ORF">Acr_13g0005160</name>
</gene>
<protein>
    <submittedName>
        <fullName evidence="2">Uncharacterized protein</fullName>
    </submittedName>
</protein>
<dbReference type="OrthoDB" id="1304043at2759"/>
<dbReference type="AlphaFoldDB" id="A0A7J0FK93"/>
<organism evidence="2 3">
    <name type="scientific">Actinidia rufa</name>
    <dbReference type="NCBI Taxonomy" id="165716"/>
    <lineage>
        <taxon>Eukaryota</taxon>
        <taxon>Viridiplantae</taxon>
        <taxon>Streptophyta</taxon>
        <taxon>Embryophyta</taxon>
        <taxon>Tracheophyta</taxon>
        <taxon>Spermatophyta</taxon>
        <taxon>Magnoliopsida</taxon>
        <taxon>eudicotyledons</taxon>
        <taxon>Gunneridae</taxon>
        <taxon>Pentapetalae</taxon>
        <taxon>asterids</taxon>
        <taxon>Ericales</taxon>
        <taxon>Actinidiaceae</taxon>
        <taxon>Actinidia</taxon>
    </lineage>
</organism>
<evidence type="ECO:0000313" key="3">
    <source>
        <dbReference type="Proteomes" id="UP000585474"/>
    </source>
</evidence>
<accession>A0A7J0FK93</accession>
<feature type="region of interest" description="Disordered" evidence="1">
    <location>
        <begin position="71"/>
        <end position="97"/>
    </location>
</feature>
<dbReference type="Proteomes" id="UP000585474">
    <property type="component" value="Unassembled WGS sequence"/>
</dbReference>
<keyword evidence="3" id="KW-1185">Reference proteome</keyword>
<dbReference type="EMBL" id="BJWL01000013">
    <property type="protein sequence ID" value="GFY99115.1"/>
    <property type="molecule type" value="Genomic_DNA"/>
</dbReference>